<evidence type="ECO:0000256" key="2">
    <source>
        <dbReference type="ARBA" id="ARBA00007635"/>
    </source>
</evidence>
<evidence type="ECO:0000313" key="9">
    <source>
        <dbReference type="RefSeq" id="XP_022148029.1"/>
    </source>
</evidence>
<name>A0A6J1D2T0_MOMCH</name>
<dbReference type="Pfam" id="PF00892">
    <property type="entry name" value="EamA"/>
    <property type="match status" value="1"/>
</dbReference>
<sequence length="389" mass="42934">MASEMIDGATDNLVELIVRDEPPSMADGGPILEEIAPLLTQAEKPKINIFTISYPRRKPMEQVNKIHDNEVSPLSQSIIWIWGGSRYSGLLCASLSSIFYFTMEVLTDVFSAQSMPILEMAFTRCTIITILSYLWLRRSEQPIFGQTHVRKLLVSRALTGLLSMLSFIYSIQRLPLSQTVVLSFTTPILASIMSRIILHEKLKISDFGGLACSFFGVLLIFQEIFTIQGLTKAGKESTKPALGSHYLYAALFGFVASIAGGITYCLIRAGAKASDQPVVTVFFFGMLACPVTGICTVIYEDLVLPSLNSFLVMLVLGLVAFLAEVCWARGLQLEKTNKVANVRFLEAALVQLWLIGVLRVAPVGRLVGIVLILISMCWTFYVGPDKEIE</sequence>
<dbReference type="SUPFAM" id="SSF103481">
    <property type="entry name" value="Multidrug resistance efflux transporter EmrE"/>
    <property type="match status" value="1"/>
</dbReference>
<comment type="subcellular location">
    <subcellularLocation>
        <location evidence="1">Membrane</location>
        <topology evidence="1">Multi-pass membrane protein</topology>
    </subcellularLocation>
</comment>
<evidence type="ECO:0000256" key="3">
    <source>
        <dbReference type="ARBA" id="ARBA00022692"/>
    </source>
</evidence>
<dbReference type="PANTHER" id="PTHR22911:SF6">
    <property type="entry name" value="SOLUTE CARRIER FAMILY 35 MEMBER G1"/>
    <property type="match status" value="1"/>
</dbReference>
<evidence type="ECO:0000256" key="5">
    <source>
        <dbReference type="ARBA" id="ARBA00023136"/>
    </source>
</evidence>
<feature type="transmembrane region" description="Helical" evidence="6">
    <location>
        <begin position="245"/>
        <end position="267"/>
    </location>
</feature>
<feature type="transmembrane region" description="Helical" evidence="6">
    <location>
        <begin position="311"/>
        <end position="328"/>
    </location>
</feature>
<reference evidence="9" key="1">
    <citation type="submission" date="2025-08" db="UniProtKB">
        <authorList>
            <consortium name="RefSeq"/>
        </authorList>
    </citation>
    <scope>IDENTIFICATION</scope>
    <source>
        <strain evidence="9">OHB3-1</strain>
    </source>
</reference>
<keyword evidence="8" id="KW-1185">Reference proteome</keyword>
<feature type="transmembrane region" description="Helical" evidence="6">
    <location>
        <begin position="279"/>
        <end position="299"/>
    </location>
</feature>
<dbReference type="InterPro" id="IPR000620">
    <property type="entry name" value="EamA_dom"/>
</dbReference>
<feature type="transmembrane region" description="Helical" evidence="6">
    <location>
        <begin position="207"/>
        <end position="225"/>
    </location>
</feature>
<dbReference type="Proteomes" id="UP000504603">
    <property type="component" value="Unplaced"/>
</dbReference>
<protein>
    <submittedName>
        <fullName evidence="9">Uncharacterized protein LOC111016817</fullName>
    </submittedName>
</protein>
<keyword evidence="5 6" id="KW-0472">Membrane</keyword>
<gene>
    <name evidence="9" type="primary">LOC111016817</name>
</gene>
<dbReference type="AlphaFoldDB" id="A0A6J1D2T0"/>
<dbReference type="KEGG" id="mcha:111016817"/>
<evidence type="ECO:0000259" key="7">
    <source>
        <dbReference type="Pfam" id="PF00892"/>
    </source>
</evidence>
<feature type="transmembrane region" description="Helical" evidence="6">
    <location>
        <begin position="87"/>
        <end position="103"/>
    </location>
</feature>
<organism evidence="8 9">
    <name type="scientific">Momordica charantia</name>
    <name type="common">Bitter gourd</name>
    <name type="synonym">Balsam pear</name>
    <dbReference type="NCBI Taxonomy" id="3673"/>
    <lineage>
        <taxon>Eukaryota</taxon>
        <taxon>Viridiplantae</taxon>
        <taxon>Streptophyta</taxon>
        <taxon>Embryophyta</taxon>
        <taxon>Tracheophyta</taxon>
        <taxon>Spermatophyta</taxon>
        <taxon>Magnoliopsida</taxon>
        <taxon>eudicotyledons</taxon>
        <taxon>Gunneridae</taxon>
        <taxon>Pentapetalae</taxon>
        <taxon>rosids</taxon>
        <taxon>fabids</taxon>
        <taxon>Cucurbitales</taxon>
        <taxon>Cucurbitaceae</taxon>
        <taxon>Momordiceae</taxon>
        <taxon>Momordica</taxon>
    </lineage>
</organism>
<dbReference type="PANTHER" id="PTHR22911">
    <property type="entry name" value="ACYL-MALONYL CONDENSING ENZYME-RELATED"/>
    <property type="match status" value="1"/>
</dbReference>
<evidence type="ECO:0000313" key="8">
    <source>
        <dbReference type="Proteomes" id="UP000504603"/>
    </source>
</evidence>
<evidence type="ECO:0000256" key="1">
    <source>
        <dbReference type="ARBA" id="ARBA00004141"/>
    </source>
</evidence>
<comment type="similarity">
    <text evidence="2">Belongs to the drug/metabolite transporter (DMT) superfamily. Plant drug/metabolite exporter (P-DME) (TC 2.A.7.4) family.</text>
</comment>
<accession>A0A6J1D2T0</accession>
<evidence type="ECO:0000256" key="6">
    <source>
        <dbReference type="SAM" id="Phobius"/>
    </source>
</evidence>
<evidence type="ECO:0000256" key="4">
    <source>
        <dbReference type="ARBA" id="ARBA00022989"/>
    </source>
</evidence>
<dbReference type="GeneID" id="111016817"/>
<feature type="domain" description="EamA" evidence="7">
    <location>
        <begin position="88"/>
        <end position="221"/>
    </location>
</feature>
<keyword evidence="4 6" id="KW-1133">Transmembrane helix</keyword>
<dbReference type="InterPro" id="IPR037185">
    <property type="entry name" value="EmrE-like"/>
</dbReference>
<proteinExistence type="inferred from homology"/>
<keyword evidence="3 6" id="KW-0812">Transmembrane</keyword>
<feature type="transmembrane region" description="Helical" evidence="6">
    <location>
        <begin position="157"/>
        <end position="174"/>
    </location>
</feature>
<feature type="transmembrane region" description="Helical" evidence="6">
    <location>
        <begin position="115"/>
        <end position="136"/>
    </location>
</feature>
<feature type="transmembrane region" description="Helical" evidence="6">
    <location>
        <begin position="180"/>
        <end position="198"/>
    </location>
</feature>
<dbReference type="RefSeq" id="XP_022148029.1">
    <property type="nucleotide sequence ID" value="XM_022292337.1"/>
</dbReference>
<dbReference type="Gene3D" id="1.10.3730.20">
    <property type="match status" value="1"/>
</dbReference>
<dbReference type="GO" id="GO:0016020">
    <property type="term" value="C:membrane"/>
    <property type="evidence" value="ECO:0007669"/>
    <property type="project" value="UniProtKB-SubCell"/>
</dbReference>
<dbReference type="OrthoDB" id="306876at2759"/>